<dbReference type="EnsemblPlants" id="OBART01G18760.1">
    <property type="protein sequence ID" value="OBART01G18760.1"/>
    <property type="gene ID" value="OBART01G18760"/>
</dbReference>
<sequence>PDETDPIRVIVLLLSYRSSWWSTTLHDTREIKREKRRGFILDKKPKKKISPRFHGDISPEPPHGYILRTGHVRRQPSQPPKPATKETARERKKPRITDSSLPQRPKPPTAEPPPPPAFLFLASFDDERSRFIGGGHQHRLPLPRRLLLWRWDCREHLRSCALHLPAADVQEDRPERIDGAVLRDAVHLLAAQLPHLSLVRPPLRLLRRRPRRHRQLHRRPLPARLHRHLHRIRRRQEQGNLTYLTFPATFIRFPAYALLTIDFFFFSLTIILSVFTGSVKKRALRI</sequence>
<feature type="region of interest" description="Disordered" evidence="1">
    <location>
        <begin position="37"/>
        <end position="119"/>
    </location>
</feature>
<organism evidence="3">
    <name type="scientific">Oryza barthii</name>
    <dbReference type="NCBI Taxonomy" id="65489"/>
    <lineage>
        <taxon>Eukaryota</taxon>
        <taxon>Viridiplantae</taxon>
        <taxon>Streptophyta</taxon>
        <taxon>Embryophyta</taxon>
        <taxon>Tracheophyta</taxon>
        <taxon>Spermatophyta</taxon>
        <taxon>Magnoliopsida</taxon>
        <taxon>Liliopsida</taxon>
        <taxon>Poales</taxon>
        <taxon>Poaceae</taxon>
        <taxon>BOP clade</taxon>
        <taxon>Oryzoideae</taxon>
        <taxon>Oryzeae</taxon>
        <taxon>Oryzinae</taxon>
        <taxon>Oryza</taxon>
    </lineage>
</organism>
<evidence type="ECO:0000313" key="4">
    <source>
        <dbReference type="Proteomes" id="UP000026960"/>
    </source>
</evidence>
<proteinExistence type="predicted"/>
<evidence type="ECO:0000313" key="3">
    <source>
        <dbReference type="EnsemblPlants" id="OBART01G18760.1"/>
    </source>
</evidence>
<accession>A0A0D3EPW4</accession>
<keyword evidence="2" id="KW-1133">Transmembrane helix</keyword>
<dbReference type="Proteomes" id="UP000026960">
    <property type="component" value="Chromosome 1"/>
</dbReference>
<keyword evidence="4" id="KW-1185">Reference proteome</keyword>
<evidence type="ECO:0000256" key="2">
    <source>
        <dbReference type="SAM" id="Phobius"/>
    </source>
</evidence>
<evidence type="ECO:0000256" key="1">
    <source>
        <dbReference type="SAM" id="MobiDB-lite"/>
    </source>
</evidence>
<keyword evidence="2" id="KW-0812">Transmembrane</keyword>
<dbReference type="PaxDb" id="65489-OBART01G18760.1"/>
<reference evidence="3" key="2">
    <citation type="submission" date="2015-03" db="UniProtKB">
        <authorList>
            <consortium name="EnsemblPlants"/>
        </authorList>
    </citation>
    <scope>IDENTIFICATION</scope>
</reference>
<keyword evidence="2" id="KW-0472">Membrane</keyword>
<feature type="compositionally biased region" description="Pro residues" evidence="1">
    <location>
        <begin position="104"/>
        <end position="117"/>
    </location>
</feature>
<dbReference type="Gramene" id="OBART01G18760.1">
    <property type="protein sequence ID" value="OBART01G18760.1"/>
    <property type="gene ID" value="OBART01G18760"/>
</dbReference>
<feature type="transmembrane region" description="Helical" evidence="2">
    <location>
        <begin position="253"/>
        <end position="275"/>
    </location>
</feature>
<dbReference type="AlphaFoldDB" id="A0A0D3EPW4"/>
<name>A0A0D3EPW4_9ORYZ</name>
<protein>
    <submittedName>
        <fullName evidence="3">Uncharacterized protein</fullName>
    </submittedName>
</protein>
<dbReference type="HOGENOM" id="CLU_975154_0_0_1"/>
<reference evidence="3" key="1">
    <citation type="journal article" date="2009" name="Rice">
        <title>De Novo Next Generation Sequencing of Plant Genomes.</title>
        <authorList>
            <person name="Rounsley S."/>
            <person name="Marri P.R."/>
            <person name="Yu Y."/>
            <person name="He R."/>
            <person name="Sisneros N."/>
            <person name="Goicoechea J.L."/>
            <person name="Lee S.J."/>
            <person name="Angelova A."/>
            <person name="Kudrna D."/>
            <person name="Luo M."/>
            <person name="Affourtit J."/>
            <person name="Desany B."/>
            <person name="Knight J."/>
            <person name="Niazi F."/>
            <person name="Egholm M."/>
            <person name="Wing R.A."/>
        </authorList>
    </citation>
    <scope>NUCLEOTIDE SEQUENCE [LARGE SCALE GENOMIC DNA]</scope>
    <source>
        <strain evidence="3">cv. IRGC 105608</strain>
    </source>
</reference>